<keyword evidence="5 6" id="KW-0460">Magnesium</keyword>
<keyword evidence="6" id="KW-0800">Toxin</keyword>
<dbReference type="CDD" id="cd09874">
    <property type="entry name" value="PIN_MT3492-like"/>
    <property type="match status" value="1"/>
</dbReference>
<dbReference type="AlphaFoldDB" id="A0A368T9R5"/>
<accession>A0A368T9R5</accession>
<dbReference type="Pfam" id="PF01850">
    <property type="entry name" value="PIN"/>
    <property type="match status" value="1"/>
</dbReference>
<dbReference type="InterPro" id="IPR002716">
    <property type="entry name" value="PIN_dom"/>
</dbReference>
<evidence type="ECO:0000313" key="8">
    <source>
        <dbReference type="EMBL" id="RCV61477.1"/>
    </source>
</evidence>
<evidence type="ECO:0000256" key="1">
    <source>
        <dbReference type="ARBA" id="ARBA00022649"/>
    </source>
</evidence>
<evidence type="ECO:0000256" key="2">
    <source>
        <dbReference type="ARBA" id="ARBA00022722"/>
    </source>
</evidence>
<dbReference type="GO" id="GO:0000287">
    <property type="term" value="F:magnesium ion binding"/>
    <property type="evidence" value="ECO:0007669"/>
    <property type="project" value="UniProtKB-UniRule"/>
</dbReference>
<dbReference type="SUPFAM" id="SSF88723">
    <property type="entry name" value="PIN domain-like"/>
    <property type="match status" value="1"/>
</dbReference>
<evidence type="ECO:0000256" key="5">
    <source>
        <dbReference type="ARBA" id="ARBA00022842"/>
    </source>
</evidence>
<evidence type="ECO:0000313" key="9">
    <source>
        <dbReference type="Proteomes" id="UP000253318"/>
    </source>
</evidence>
<keyword evidence="9" id="KW-1185">Reference proteome</keyword>
<name>A0A368T9R5_9ACTN</name>
<feature type="binding site" evidence="6">
    <location>
        <position position="92"/>
    </location>
    <ligand>
        <name>Mg(2+)</name>
        <dbReference type="ChEBI" id="CHEBI:18420"/>
    </ligand>
</feature>
<dbReference type="Proteomes" id="UP000253318">
    <property type="component" value="Unassembled WGS sequence"/>
</dbReference>
<dbReference type="EMBL" id="QEIN01000019">
    <property type="protein sequence ID" value="RCV61477.1"/>
    <property type="molecule type" value="Genomic_DNA"/>
</dbReference>
<dbReference type="OrthoDB" id="4750219at2"/>
<feature type="binding site" evidence="6">
    <location>
        <position position="5"/>
    </location>
    <ligand>
        <name>Mg(2+)</name>
        <dbReference type="ChEBI" id="CHEBI:18420"/>
    </ligand>
</feature>
<sequence>MIYLDSAALVKLARTELHSADLVEWLDNRSPGESLAASSLVQVEVPRALRRSAPGRLRAVPGILSSLHLIEMTPVILATAAAYEDPNLRSLDAIHLATVEVLIQHSRTVTAFVAYDKRLLDAAEAIGLPVAAPGLS</sequence>
<evidence type="ECO:0000259" key="7">
    <source>
        <dbReference type="Pfam" id="PF01850"/>
    </source>
</evidence>
<organism evidence="8 9">
    <name type="scientific">Marinitenerispora sediminis</name>
    <dbReference type="NCBI Taxonomy" id="1931232"/>
    <lineage>
        <taxon>Bacteria</taxon>
        <taxon>Bacillati</taxon>
        <taxon>Actinomycetota</taxon>
        <taxon>Actinomycetes</taxon>
        <taxon>Streptosporangiales</taxon>
        <taxon>Nocardiopsidaceae</taxon>
        <taxon>Marinitenerispora</taxon>
    </lineage>
</organism>
<dbReference type="InterPro" id="IPR022907">
    <property type="entry name" value="VapC_family"/>
</dbReference>
<comment type="cofactor">
    <cofactor evidence="6">
        <name>Mg(2+)</name>
        <dbReference type="ChEBI" id="CHEBI:18420"/>
    </cofactor>
</comment>
<keyword evidence="4 6" id="KW-0378">Hydrolase</keyword>
<keyword evidence="1 6" id="KW-1277">Toxin-antitoxin system</keyword>
<dbReference type="EC" id="3.1.-.-" evidence="6"/>
<reference evidence="8 9" key="1">
    <citation type="submission" date="2018-04" db="EMBL/GenBank/DDBJ databases">
        <title>Novel actinobacteria from marine sediment.</title>
        <authorList>
            <person name="Ng Z.Y."/>
            <person name="Tan G.Y.A."/>
        </authorList>
    </citation>
    <scope>NUCLEOTIDE SEQUENCE [LARGE SCALE GENOMIC DNA]</scope>
    <source>
        <strain evidence="8 9">TPS81</strain>
    </source>
</reference>
<proteinExistence type="inferred from homology"/>
<protein>
    <recommendedName>
        <fullName evidence="6">Ribonuclease VapC</fullName>
        <shortName evidence="6">RNase VapC</shortName>
        <ecNumber evidence="6">3.1.-.-</ecNumber>
    </recommendedName>
    <alternativeName>
        <fullName evidence="6">Toxin VapC</fullName>
    </alternativeName>
</protein>
<comment type="similarity">
    <text evidence="6">Belongs to the PINc/VapC protein family.</text>
</comment>
<dbReference type="RefSeq" id="WP_114397751.1">
    <property type="nucleotide sequence ID" value="NZ_QEIM01000046.1"/>
</dbReference>
<evidence type="ECO:0000256" key="6">
    <source>
        <dbReference type="HAMAP-Rule" id="MF_00265"/>
    </source>
</evidence>
<dbReference type="InterPro" id="IPR029060">
    <property type="entry name" value="PIN-like_dom_sf"/>
</dbReference>
<comment type="function">
    <text evidence="6">Toxic component of a toxin-antitoxin (TA) system. An RNase.</text>
</comment>
<comment type="caution">
    <text evidence="8">The sequence shown here is derived from an EMBL/GenBank/DDBJ whole genome shotgun (WGS) entry which is preliminary data.</text>
</comment>
<evidence type="ECO:0000256" key="3">
    <source>
        <dbReference type="ARBA" id="ARBA00022723"/>
    </source>
</evidence>
<gene>
    <name evidence="6" type="primary">vapC</name>
    <name evidence="8" type="ORF">DEF24_04140</name>
</gene>
<keyword evidence="3 6" id="KW-0479">Metal-binding</keyword>
<dbReference type="HAMAP" id="MF_00265">
    <property type="entry name" value="VapC_Nob1"/>
    <property type="match status" value="1"/>
</dbReference>
<dbReference type="GO" id="GO:0004540">
    <property type="term" value="F:RNA nuclease activity"/>
    <property type="evidence" value="ECO:0007669"/>
    <property type="project" value="InterPro"/>
</dbReference>
<dbReference type="GO" id="GO:0090729">
    <property type="term" value="F:toxin activity"/>
    <property type="evidence" value="ECO:0007669"/>
    <property type="project" value="UniProtKB-KW"/>
</dbReference>
<feature type="domain" description="PIN" evidence="7">
    <location>
        <begin position="2"/>
        <end position="123"/>
    </location>
</feature>
<keyword evidence="2 6" id="KW-0540">Nuclease</keyword>
<dbReference type="Gene3D" id="3.40.50.1010">
    <property type="entry name" value="5'-nuclease"/>
    <property type="match status" value="1"/>
</dbReference>
<evidence type="ECO:0000256" key="4">
    <source>
        <dbReference type="ARBA" id="ARBA00022801"/>
    </source>
</evidence>
<dbReference type="GO" id="GO:0016787">
    <property type="term" value="F:hydrolase activity"/>
    <property type="evidence" value="ECO:0007669"/>
    <property type="project" value="UniProtKB-KW"/>
</dbReference>